<dbReference type="SUPFAM" id="SSF161098">
    <property type="entry name" value="MetI-like"/>
    <property type="match status" value="1"/>
</dbReference>
<dbReference type="CDD" id="cd06261">
    <property type="entry name" value="TM_PBP2"/>
    <property type="match status" value="1"/>
</dbReference>
<evidence type="ECO:0000256" key="6">
    <source>
        <dbReference type="ARBA" id="ARBA00023136"/>
    </source>
</evidence>
<dbReference type="Gene3D" id="1.10.3720.10">
    <property type="entry name" value="MetI-like"/>
    <property type="match status" value="1"/>
</dbReference>
<feature type="domain" description="ABC transmembrane type-1" evidence="8">
    <location>
        <begin position="96"/>
        <end position="299"/>
    </location>
</feature>
<proteinExistence type="inferred from homology"/>
<evidence type="ECO:0000313" key="10">
    <source>
        <dbReference type="Proteomes" id="UP000295172"/>
    </source>
</evidence>
<evidence type="ECO:0000256" key="1">
    <source>
        <dbReference type="ARBA" id="ARBA00004651"/>
    </source>
</evidence>
<keyword evidence="10" id="KW-1185">Reference proteome</keyword>
<keyword evidence="3" id="KW-1003">Cell membrane</keyword>
<comment type="subcellular location">
    <subcellularLocation>
        <location evidence="1 7">Cell membrane</location>
        <topology evidence="1 7">Multi-pass membrane protein</topology>
    </subcellularLocation>
</comment>
<dbReference type="InterPro" id="IPR000515">
    <property type="entry name" value="MetI-like"/>
</dbReference>
<organism evidence="9 10">
    <name type="scientific">Kribbella turkmenica</name>
    <dbReference type="NCBI Taxonomy" id="2530375"/>
    <lineage>
        <taxon>Bacteria</taxon>
        <taxon>Bacillati</taxon>
        <taxon>Actinomycetota</taxon>
        <taxon>Actinomycetes</taxon>
        <taxon>Propionibacteriales</taxon>
        <taxon>Kribbellaceae</taxon>
        <taxon>Kribbella</taxon>
    </lineage>
</organism>
<dbReference type="PANTHER" id="PTHR43163">
    <property type="entry name" value="DIPEPTIDE TRANSPORT SYSTEM PERMEASE PROTEIN DPPB-RELATED"/>
    <property type="match status" value="1"/>
</dbReference>
<accession>A0A4R4XI48</accession>
<dbReference type="EMBL" id="SMKR01000003">
    <property type="protein sequence ID" value="TDD30495.1"/>
    <property type="molecule type" value="Genomic_DNA"/>
</dbReference>
<keyword evidence="4 7" id="KW-0812">Transmembrane</keyword>
<reference evidence="9 10" key="1">
    <citation type="submission" date="2019-02" db="EMBL/GenBank/DDBJ databases">
        <title>Draft genome sequences of novel Actinobacteria.</title>
        <authorList>
            <person name="Sahin N."/>
            <person name="Ay H."/>
            <person name="Saygin H."/>
        </authorList>
    </citation>
    <scope>NUCLEOTIDE SEQUENCE [LARGE SCALE GENOMIC DNA]</scope>
    <source>
        <strain evidence="9 10">16K104</strain>
    </source>
</reference>
<gene>
    <name evidence="9" type="ORF">E1218_01470</name>
</gene>
<evidence type="ECO:0000256" key="3">
    <source>
        <dbReference type="ARBA" id="ARBA00022475"/>
    </source>
</evidence>
<dbReference type="Pfam" id="PF00528">
    <property type="entry name" value="BPD_transp_1"/>
    <property type="match status" value="1"/>
</dbReference>
<evidence type="ECO:0000256" key="5">
    <source>
        <dbReference type="ARBA" id="ARBA00022989"/>
    </source>
</evidence>
<comment type="caution">
    <text evidence="9">The sequence shown here is derived from an EMBL/GenBank/DDBJ whole genome shotgun (WGS) entry which is preliminary data.</text>
</comment>
<dbReference type="Pfam" id="PF19300">
    <property type="entry name" value="BPD_transp_1_N"/>
    <property type="match status" value="1"/>
</dbReference>
<keyword evidence="2 7" id="KW-0813">Transport</keyword>
<dbReference type="OrthoDB" id="147688at2"/>
<dbReference type="GO" id="GO:0055085">
    <property type="term" value="P:transmembrane transport"/>
    <property type="evidence" value="ECO:0007669"/>
    <property type="project" value="InterPro"/>
</dbReference>
<dbReference type="InterPro" id="IPR035906">
    <property type="entry name" value="MetI-like_sf"/>
</dbReference>
<keyword evidence="5 7" id="KW-1133">Transmembrane helix</keyword>
<dbReference type="AlphaFoldDB" id="A0A4R4XI48"/>
<feature type="transmembrane region" description="Helical" evidence="7">
    <location>
        <begin position="177"/>
        <end position="195"/>
    </location>
</feature>
<evidence type="ECO:0000259" key="8">
    <source>
        <dbReference type="PROSITE" id="PS50928"/>
    </source>
</evidence>
<protein>
    <submittedName>
        <fullName evidence="9">ABC transporter permease</fullName>
    </submittedName>
</protein>
<comment type="similarity">
    <text evidence="7">Belongs to the binding-protein-dependent transport system permease family.</text>
</comment>
<feature type="transmembrane region" description="Helical" evidence="7">
    <location>
        <begin position="280"/>
        <end position="306"/>
    </location>
</feature>
<dbReference type="InterPro" id="IPR045621">
    <property type="entry name" value="BPD_transp_1_N"/>
</dbReference>
<dbReference type="GO" id="GO:0005886">
    <property type="term" value="C:plasma membrane"/>
    <property type="evidence" value="ECO:0007669"/>
    <property type="project" value="UniProtKB-SubCell"/>
</dbReference>
<keyword evidence="6 7" id="KW-0472">Membrane</keyword>
<dbReference type="PANTHER" id="PTHR43163:SF6">
    <property type="entry name" value="DIPEPTIDE TRANSPORT SYSTEM PERMEASE PROTEIN DPPB-RELATED"/>
    <property type="match status" value="1"/>
</dbReference>
<evidence type="ECO:0000256" key="4">
    <source>
        <dbReference type="ARBA" id="ARBA00022692"/>
    </source>
</evidence>
<name>A0A4R4XI48_9ACTN</name>
<evidence type="ECO:0000313" key="9">
    <source>
        <dbReference type="EMBL" id="TDD30495.1"/>
    </source>
</evidence>
<feature type="transmembrane region" description="Helical" evidence="7">
    <location>
        <begin position="12"/>
        <end position="30"/>
    </location>
</feature>
<evidence type="ECO:0000256" key="7">
    <source>
        <dbReference type="RuleBase" id="RU363032"/>
    </source>
</evidence>
<dbReference type="PROSITE" id="PS50928">
    <property type="entry name" value="ABC_TM1"/>
    <property type="match status" value="1"/>
</dbReference>
<feature type="transmembrane region" description="Helical" evidence="7">
    <location>
        <begin position="234"/>
        <end position="260"/>
    </location>
</feature>
<dbReference type="RefSeq" id="WP_132315369.1">
    <property type="nucleotide sequence ID" value="NZ_SMKR01000003.1"/>
</dbReference>
<feature type="transmembrane region" description="Helical" evidence="7">
    <location>
        <begin position="100"/>
        <end position="121"/>
    </location>
</feature>
<feature type="transmembrane region" description="Helical" evidence="7">
    <location>
        <begin position="133"/>
        <end position="157"/>
    </location>
</feature>
<dbReference type="Proteomes" id="UP000295172">
    <property type="component" value="Unassembled WGS sequence"/>
</dbReference>
<sequence length="316" mass="33113">MLRFLARRLTGSAVALLVSSFGVFGAMYLAPGDPVSFLIGNRGSTPELRAALRSQYRLDDPFLERYWRWLGSAVQGQFGESLLQRQSVSGLISARLATTAWLVALAFIVAVAVGVCVGVAAGRWPRRLLDDAVSVAVSASIATPAFVSAVLLISLFAVGTGWFPVFGSGSGSVVGRLHHLALPAVSLAIGWWALIAQTTRASIRSELGKEHVETALARGLSSGQVFRRHVLRNALIPISTSGGLTLAGLIAGTAIVETAFQLDGVGGLLISAVSGRDFPVVQAVVLLLVVAFALVNTAVDVLYTVLDPRVRLGSAA</sequence>
<evidence type="ECO:0000256" key="2">
    <source>
        <dbReference type="ARBA" id="ARBA00022448"/>
    </source>
</evidence>